<organism evidence="1 2">
    <name type="scientific">Leptospira vanthielii serovar Holland str. Waz Holland = ATCC 700522</name>
    <dbReference type="NCBI Taxonomy" id="1218591"/>
    <lineage>
        <taxon>Bacteria</taxon>
        <taxon>Pseudomonadati</taxon>
        <taxon>Spirochaetota</taxon>
        <taxon>Spirochaetia</taxon>
        <taxon>Leptospirales</taxon>
        <taxon>Leptospiraceae</taxon>
        <taxon>Leptospira</taxon>
    </lineage>
</organism>
<dbReference type="EMBL" id="AOGY02000039">
    <property type="protein sequence ID" value="EMY70130.1"/>
    <property type="molecule type" value="Genomic_DNA"/>
</dbReference>
<protein>
    <submittedName>
        <fullName evidence="1">Uncharacterized protein</fullName>
    </submittedName>
</protein>
<reference evidence="1 2" key="1">
    <citation type="submission" date="2013-03" db="EMBL/GenBank/DDBJ databases">
        <authorList>
            <person name="Harkins D.M."/>
            <person name="Durkin A.S."/>
            <person name="Brinkac L.M."/>
            <person name="Haft D.H."/>
            <person name="Selengut J.D."/>
            <person name="Sanka R."/>
            <person name="DePew J."/>
            <person name="Purushe J."/>
            <person name="Galloway R.L."/>
            <person name="Vinetz J.M."/>
            <person name="Sutton G.G."/>
            <person name="Nierman W.C."/>
            <person name="Fouts D.E."/>
        </authorList>
    </citation>
    <scope>NUCLEOTIDE SEQUENCE [LARGE SCALE GENOMIC DNA]</scope>
    <source>
        <strain evidence="1 2">Waz Holland</strain>
    </source>
</reference>
<evidence type="ECO:0000313" key="1">
    <source>
        <dbReference type="EMBL" id="EMY70130.1"/>
    </source>
</evidence>
<gene>
    <name evidence="1" type="ORF">LEP1GSC199_1289</name>
</gene>
<name>N1W9L9_9LEPT</name>
<comment type="caution">
    <text evidence="1">The sequence shown here is derived from an EMBL/GenBank/DDBJ whole genome shotgun (WGS) entry which is preliminary data.</text>
</comment>
<sequence length="42" mass="4875">MGGGLIVKSGTHCFRQHGVQIENQFFRLDWGEWLCFFTELVS</sequence>
<dbReference type="Proteomes" id="UP000012227">
    <property type="component" value="Unassembled WGS sequence"/>
</dbReference>
<dbReference type="AlphaFoldDB" id="N1W9L9"/>
<proteinExistence type="predicted"/>
<evidence type="ECO:0000313" key="2">
    <source>
        <dbReference type="Proteomes" id="UP000012227"/>
    </source>
</evidence>
<accession>N1W9L9</accession>